<accession>A0A099NLB7</accession>
<name>A0A099NLB7_PICKU</name>
<evidence type="ECO:0000313" key="1">
    <source>
        <dbReference type="EMBL" id="KGK32742.1"/>
    </source>
</evidence>
<comment type="caution">
    <text evidence="1">The sequence shown here is derived from an EMBL/GenBank/DDBJ whole genome shotgun (WGS) entry which is preliminary data.</text>
</comment>
<dbReference type="AlphaFoldDB" id="A0A099NLB7"/>
<gene>
    <name evidence="1" type="ORF">JL09_g6651</name>
</gene>
<reference evidence="2" key="1">
    <citation type="journal article" date="2014" name="Microb. Cell Fact.">
        <title>Exploiting Issatchenkia orientalis SD108 for succinic acid production.</title>
        <authorList>
            <person name="Xiao H."/>
            <person name="Shao Z."/>
            <person name="Jiang Y."/>
            <person name="Dole S."/>
            <person name="Zhao H."/>
        </authorList>
    </citation>
    <scope>NUCLEOTIDE SEQUENCE [LARGE SCALE GENOMIC DNA]</scope>
    <source>
        <strain evidence="2">SD108</strain>
    </source>
</reference>
<organism evidence="1 2">
    <name type="scientific">Pichia kudriavzevii</name>
    <name type="common">Yeast</name>
    <name type="synonym">Issatchenkia orientalis</name>
    <dbReference type="NCBI Taxonomy" id="4909"/>
    <lineage>
        <taxon>Eukaryota</taxon>
        <taxon>Fungi</taxon>
        <taxon>Dikarya</taxon>
        <taxon>Ascomycota</taxon>
        <taxon>Saccharomycotina</taxon>
        <taxon>Pichiomycetes</taxon>
        <taxon>Pichiales</taxon>
        <taxon>Pichiaceae</taxon>
        <taxon>Pichia</taxon>
    </lineage>
</organism>
<proteinExistence type="predicted"/>
<dbReference type="Proteomes" id="UP000029867">
    <property type="component" value="Unassembled WGS sequence"/>
</dbReference>
<evidence type="ECO:0000313" key="2">
    <source>
        <dbReference type="Proteomes" id="UP000029867"/>
    </source>
</evidence>
<dbReference type="EMBL" id="JQFK01001903">
    <property type="protein sequence ID" value="KGK32742.1"/>
    <property type="molecule type" value="Genomic_DNA"/>
</dbReference>
<protein>
    <submittedName>
        <fullName evidence="1">Uncharacterized protein</fullName>
    </submittedName>
</protein>
<dbReference type="HOGENOM" id="CLU_3423314_0_0_1"/>
<sequence>MTVHLGKVFGAKIVNQMFNNLKN</sequence>